<dbReference type="Proteomes" id="UP001164705">
    <property type="component" value="Chromosome"/>
</dbReference>
<accession>A0A9E8MTJ0</accession>
<dbReference type="KEGG" id="lnu:N7U66_11115"/>
<reference evidence="1" key="1">
    <citation type="submission" date="2022-11" db="EMBL/GenBank/DDBJ databases">
        <title>Lacinutrix neustonica HL-RS19T sp. nov., isolated from the surface microlayer sample of brackish Lake Shihwa.</title>
        <authorList>
            <person name="Choi J.Y."/>
            <person name="Hwang C.Y."/>
        </authorList>
    </citation>
    <scope>NUCLEOTIDE SEQUENCE</scope>
    <source>
        <strain evidence="1">HL-RS19</strain>
    </source>
</reference>
<sequence>MVIGWILGNVDLSCGTGVIHIAFKYTGSGDQSSDGTYELDDISIDAQ</sequence>
<dbReference type="AlphaFoldDB" id="A0A9E8MTJ0"/>
<proteinExistence type="predicted"/>
<dbReference type="RefSeq" id="WP_267675374.1">
    <property type="nucleotide sequence ID" value="NZ_CP113088.1"/>
</dbReference>
<protein>
    <submittedName>
        <fullName evidence="1">Uncharacterized protein</fullName>
    </submittedName>
</protein>
<gene>
    <name evidence="1" type="ORF">N7U66_11115</name>
</gene>
<name>A0A9E8MTJ0_9FLAO</name>
<evidence type="ECO:0000313" key="2">
    <source>
        <dbReference type="Proteomes" id="UP001164705"/>
    </source>
</evidence>
<keyword evidence="2" id="KW-1185">Reference proteome</keyword>
<evidence type="ECO:0000313" key="1">
    <source>
        <dbReference type="EMBL" id="WAC00826.1"/>
    </source>
</evidence>
<organism evidence="1 2">
    <name type="scientific">Lacinutrix neustonica</name>
    <dbReference type="NCBI Taxonomy" id="2980107"/>
    <lineage>
        <taxon>Bacteria</taxon>
        <taxon>Pseudomonadati</taxon>
        <taxon>Bacteroidota</taxon>
        <taxon>Flavobacteriia</taxon>
        <taxon>Flavobacteriales</taxon>
        <taxon>Flavobacteriaceae</taxon>
        <taxon>Lacinutrix</taxon>
    </lineage>
</organism>
<dbReference type="EMBL" id="CP113088">
    <property type="protein sequence ID" value="WAC00826.1"/>
    <property type="molecule type" value="Genomic_DNA"/>
</dbReference>